<dbReference type="InterPro" id="IPR019999">
    <property type="entry name" value="Anth_synth_I-like"/>
</dbReference>
<dbReference type="SUPFAM" id="SSF56322">
    <property type="entry name" value="ADC synthase"/>
    <property type="match status" value="1"/>
</dbReference>
<dbReference type="PRINTS" id="PR00096">
    <property type="entry name" value="GATASE"/>
</dbReference>
<dbReference type="InterPro" id="IPR029062">
    <property type="entry name" value="Class_I_gatase-like"/>
</dbReference>
<dbReference type="Gene3D" id="3.60.120.10">
    <property type="entry name" value="Anthranilate synthase"/>
    <property type="match status" value="1"/>
</dbReference>
<gene>
    <name evidence="7" type="ORF">GA0070617_5865</name>
</gene>
<evidence type="ECO:0000259" key="5">
    <source>
        <dbReference type="Pfam" id="PF00117"/>
    </source>
</evidence>
<dbReference type="InterPro" id="IPR017926">
    <property type="entry name" value="GATASE"/>
</dbReference>
<keyword evidence="2" id="KW-0315">Glutamine amidotransferase</keyword>
<dbReference type="GO" id="GO:0004049">
    <property type="term" value="F:anthranilate synthase activity"/>
    <property type="evidence" value="ECO:0007669"/>
    <property type="project" value="UniProtKB-EC"/>
</dbReference>
<dbReference type="InterPro" id="IPR015890">
    <property type="entry name" value="Chorismate_C"/>
</dbReference>
<dbReference type="GO" id="GO:0000162">
    <property type="term" value="P:L-tryptophan biosynthetic process"/>
    <property type="evidence" value="ECO:0007669"/>
    <property type="project" value="TreeGrafter"/>
</dbReference>
<keyword evidence="8" id="KW-1185">Reference proteome</keyword>
<dbReference type="PANTHER" id="PTHR11236:SF49">
    <property type="entry name" value="ANTHRANILATE SYNTHASE COMPONENT 1"/>
    <property type="match status" value="1"/>
</dbReference>
<dbReference type="Pfam" id="PF00117">
    <property type="entry name" value="GATase"/>
    <property type="match status" value="1"/>
</dbReference>
<dbReference type="Proteomes" id="UP000198937">
    <property type="component" value="Unassembled WGS sequence"/>
</dbReference>
<dbReference type="EMBL" id="FMIA01000002">
    <property type="protein sequence ID" value="SCL65783.1"/>
    <property type="molecule type" value="Genomic_DNA"/>
</dbReference>
<evidence type="ECO:0000256" key="2">
    <source>
        <dbReference type="ARBA" id="ARBA00022962"/>
    </source>
</evidence>
<evidence type="ECO:0000313" key="8">
    <source>
        <dbReference type="Proteomes" id="UP000198937"/>
    </source>
</evidence>
<dbReference type="Gene3D" id="3.40.50.880">
    <property type="match status" value="1"/>
</dbReference>
<dbReference type="AlphaFoldDB" id="A0A1C6VHH6"/>
<dbReference type="OrthoDB" id="8594609at2"/>
<keyword evidence="3" id="KW-0456">Lyase</keyword>
<dbReference type="PANTHER" id="PTHR11236">
    <property type="entry name" value="AMINOBENZOATE/ANTHRANILATE SYNTHASE"/>
    <property type="match status" value="1"/>
</dbReference>
<dbReference type="CDD" id="cd01743">
    <property type="entry name" value="GATase1_Anthranilate_Synthase"/>
    <property type="match status" value="1"/>
</dbReference>
<dbReference type="SUPFAM" id="SSF52317">
    <property type="entry name" value="Class I glutamine amidotransferase-like"/>
    <property type="match status" value="1"/>
</dbReference>
<feature type="domain" description="Chorismate-utilising enzyme C-terminal" evidence="6">
    <location>
        <begin position="128"/>
        <end position="391"/>
    </location>
</feature>
<organism evidence="7 8">
    <name type="scientific">Micromonospora yangpuensis</name>
    <dbReference type="NCBI Taxonomy" id="683228"/>
    <lineage>
        <taxon>Bacteria</taxon>
        <taxon>Bacillati</taxon>
        <taxon>Actinomycetota</taxon>
        <taxon>Actinomycetes</taxon>
        <taxon>Micromonosporales</taxon>
        <taxon>Micromonosporaceae</taxon>
        <taxon>Micromonospora</taxon>
    </lineage>
</organism>
<dbReference type="EC" id="4.1.3.27" evidence="1"/>
<comment type="catalytic activity">
    <reaction evidence="4">
        <text>chorismate + L-glutamine = anthranilate + pyruvate + L-glutamate + H(+)</text>
        <dbReference type="Rhea" id="RHEA:21732"/>
        <dbReference type="ChEBI" id="CHEBI:15361"/>
        <dbReference type="ChEBI" id="CHEBI:15378"/>
        <dbReference type="ChEBI" id="CHEBI:16567"/>
        <dbReference type="ChEBI" id="CHEBI:29748"/>
        <dbReference type="ChEBI" id="CHEBI:29985"/>
        <dbReference type="ChEBI" id="CHEBI:58359"/>
        <dbReference type="EC" id="4.1.3.27"/>
    </reaction>
</comment>
<sequence length="635" mass="69050">MNAPRLLRQLVDPGREAFALLHRPESVDGDRVEILSGRIGAVARLADVPLPDAPLHGAGPGDEALHETLVLVPHQQITERGFTAVADGSPLITLSVTEQGSMTRAEAFEHLPDEPISLTNGGFDTEDDTYADTVRAVLANEISTGAGSNFVIKRSYVTTVTGYSPRTALSLFRRLLARETGAYWTFLVHTGTRTFVGATPERHISLRGGVAAMTPISGTYRYPRTGPVLAEVLDFLTDGKETDELYMVLDEELKMMARVCDGGGRVVGPFLRQMAWLAHTEYNIEGPSSLDPRDILRETMFAPTVTGSPLENAFRVIARYEPHGRGYYGGIAALIGRDAGGARTMDAAIMIRTVDIRPSETDDSASIEVGVGATLVRHSDPDAEVAETHTKAAGVLSALGVGERLDRHPLIRQALDRRNTAIASFWLSDAQTRRRPQPALAGRRALIVDAEDAFSAMLAHQLGALGLAVQVTRFDTRPGFDAHDLVVLGPGPGDPRDTADPRMSRLTEVIDQLLARRTPFLAVCLSHQLLCRHLGLPLRRRDIPNQGVQREIDLFGTPARVGFYNSFVAYGRMEQFHSPKAGEVRVSHDRTTGEVHALRGALFSSVQFHPESVLTQDGERVLGDLLASLTHIEGS</sequence>
<dbReference type="PRINTS" id="PR00097">
    <property type="entry name" value="ANTSNTHASEII"/>
</dbReference>
<dbReference type="PROSITE" id="PS51273">
    <property type="entry name" value="GATASE_TYPE_1"/>
    <property type="match status" value="1"/>
</dbReference>
<protein>
    <recommendedName>
        <fullName evidence="1">anthranilate synthase</fullName>
        <ecNumber evidence="1">4.1.3.27</ecNumber>
    </recommendedName>
</protein>
<evidence type="ECO:0000259" key="6">
    <source>
        <dbReference type="Pfam" id="PF00425"/>
    </source>
</evidence>
<name>A0A1C6VHH6_9ACTN</name>
<evidence type="ECO:0000256" key="4">
    <source>
        <dbReference type="ARBA" id="ARBA00047683"/>
    </source>
</evidence>
<evidence type="ECO:0000256" key="1">
    <source>
        <dbReference type="ARBA" id="ARBA00012266"/>
    </source>
</evidence>
<dbReference type="STRING" id="683228.GA0070617_5865"/>
<feature type="domain" description="Glutamine amidotransferase" evidence="5">
    <location>
        <begin position="446"/>
        <end position="624"/>
    </location>
</feature>
<proteinExistence type="predicted"/>
<dbReference type="InterPro" id="IPR006221">
    <property type="entry name" value="TrpG/PapA_dom"/>
</dbReference>
<accession>A0A1C6VHH6</accession>
<evidence type="ECO:0000256" key="3">
    <source>
        <dbReference type="ARBA" id="ARBA00023239"/>
    </source>
</evidence>
<evidence type="ECO:0000313" key="7">
    <source>
        <dbReference type="EMBL" id="SCL65783.1"/>
    </source>
</evidence>
<reference evidence="8" key="1">
    <citation type="submission" date="2016-06" db="EMBL/GenBank/DDBJ databases">
        <authorList>
            <person name="Varghese N."/>
            <person name="Submissions Spin"/>
        </authorList>
    </citation>
    <scope>NUCLEOTIDE SEQUENCE [LARGE SCALE GENOMIC DNA]</scope>
    <source>
        <strain evidence="8">DSM 45577</strain>
    </source>
</reference>
<dbReference type="InterPro" id="IPR005801">
    <property type="entry name" value="ADC_synthase"/>
</dbReference>
<dbReference type="RefSeq" id="WP_091445513.1">
    <property type="nucleotide sequence ID" value="NZ_BMMJ01000003.1"/>
</dbReference>
<dbReference type="Pfam" id="PF00425">
    <property type="entry name" value="Chorismate_bind"/>
    <property type="match status" value="1"/>
</dbReference>